<sequence length="302" mass="35418">MKTPVALLIFKRPETTEKVFEAIRQAKPPKLLVVADGPRADKPGEAEQCAAARAIIDRVDWDCEVLKNYSDVNLGCGLRPATGITWVFEQVEEAIIFEDDCLPHPTFFQFCEELLSKYRNDERVMAIAGTSLVGEWRSPLQSYYFSQFGGNWGWASWRRAWKFFDYNIKLFPQLLEAQFLEHYLREPKYYLYWKKLFQEIYEFPDRSCWDYQWLLACWMQNGLRICPEVNLITNIGFGANATHTFSDNPLANVQTQEINLPLKHPQFMIQDFQADHLIQDKFFNVGFMSKLKRKIARTIKIK</sequence>
<evidence type="ECO:0000313" key="1">
    <source>
        <dbReference type="EMBL" id="MEP0866302.1"/>
    </source>
</evidence>
<dbReference type="SUPFAM" id="SSF53448">
    <property type="entry name" value="Nucleotide-diphospho-sugar transferases"/>
    <property type="match status" value="1"/>
</dbReference>
<evidence type="ECO:0000313" key="2">
    <source>
        <dbReference type="Proteomes" id="UP001442494"/>
    </source>
</evidence>
<dbReference type="Gene3D" id="3.90.550.10">
    <property type="entry name" value="Spore Coat Polysaccharide Biosynthesis Protein SpsA, Chain A"/>
    <property type="match status" value="1"/>
</dbReference>
<dbReference type="Proteomes" id="UP001442494">
    <property type="component" value="Unassembled WGS sequence"/>
</dbReference>
<proteinExistence type="predicted"/>
<protein>
    <submittedName>
        <fullName evidence="1">Glycosyltransferase family 2 protein</fullName>
    </submittedName>
</protein>
<gene>
    <name evidence="1" type="ORF">NDI37_17725</name>
</gene>
<dbReference type="InterPro" id="IPR029044">
    <property type="entry name" value="Nucleotide-diphossugar_trans"/>
</dbReference>
<name>A0ABV0JUH2_9CYAN</name>
<keyword evidence="2" id="KW-1185">Reference proteome</keyword>
<organism evidence="1 2">
    <name type="scientific">Funiculus sociatus GB2-A5</name>
    <dbReference type="NCBI Taxonomy" id="2933946"/>
    <lineage>
        <taxon>Bacteria</taxon>
        <taxon>Bacillati</taxon>
        <taxon>Cyanobacteriota</taxon>
        <taxon>Cyanophyceae</taxon>
        <taxon>Coleofasciculales</taxon>
        <taxon>Coleofasciculaceae</taxon>
        <taxon>Funiculus</taxon>
    </lineage>
</organism>
<dbReference type="RefSeq" id="WP_190424612.1">
    <property type="nucleotide sequence ID" value="NZ_JAMPKK010000041.1"/>
</dbReference>
<comment type="caution">
    <text evidence="1">The sequence shown here is derived from an EMBL/GenBank/DDBJ whole genome shotgun (WGS) entry which is preliminary data.</text>
</comment>
<dbReference type="EMBL" id="JAMPKK010000041">
    <property type="protein sequence ID" value="MEP0866302.1"/>
    <property type="molecule type" value="Genomic_DNA"/>
</dbReference>
<accession>A0ABV0JUH2</accession>
<reference evidence="1 2" key="1">
    <citation type="submission" date="2022-04" db="EMBL/GenBank/DDBJ databases">
        <title>Positive selection, recombination, and allopatry shape intraspecific diversity of widespread and dominant cyanobacteria.</title>
        <authorList>
            <person name="Wei J."/>
            <person name="Shu W."/>
            <person name="Hu C."/>
        </authorList>
    </citation>
    <scope>NUCLEOTIDE SEQUENCE [LARGE SCALE GENOMIC DNA]</scope>
    <source>
        <strain evidence="1 2">GB2-A5</strain>
    </source>
</reference>